<comment type="caution">
    <text evidence="4">The sequence shown here is derived from an EMBL/GenBank/DDBJ whole genome shotgun (WGS) entry which is preliminary data.</text>
</comment>
<feature type="compositionally biased region" description="Low complexity" evidence="3">
    <location>
        <begin position="95"/>
        <end position="112"/>
    </location>
</feature>
<evidence type="ECO:0000256" key="3">
    <source>
        <dbReference type="SAM" id="MobiDB-lite"/>
    </source>
</evidence>
<feature type="compositionally biased region" description="Low complexity" evidence="3">
    <location>
        <begin position="60"/>
        <end position="75"/>
    </location>
</feature>
<organism evidence="4 5">
    <name type="scientific">Lithohypha guttulata</name>
    <dbReference type="NCBI Taxonomy" id="1690604"/>
    <lineage>
        <taxon>Eukaryota</taxon>
        <taxon>Fungi</taxon>
        <taxon>Dikarya</taxon>
        <taxon>Ascomycota</taxon>
        <taxon>Pezizomycotina</taxon>
        <taxon>Eurotiomycetes</taxon>
        <taxon>Chaetothyriomycetidae</taxon>
        <taxon>Chaetothyriales</taxon>
        <taxon>Trichomeriaceae</taxon>
        <taxon>Lithohypha</taxon>
    </lineage>
</organism>
<sequence length="961" mass="107272">MATMGTIERHTKEGGLKEEFKGTPRDGQVRSSSSKQQPKKKKQQIGSARRRTKTGCMRYQPPATQQPQQDPQTHPLEYPFFQYQAPSGSSFAMHPQFSPSSPHNSSESMSPPLSQAQHQHNFVPQSMTFSHAGHEWSYQPECGVVEDAPRWSISTSQPYNYDIHLATTPALHANTYFPYLGRPLSKPPSIDTSHAQNDLLSRSASSIPPRDRSATCTDFGKFASREERLGLASATSSQPSLPPVLDVPTSRGYFDHFLAPTYIRYYPADEEEDSNDPYDVETDDEAPGQSALINYRTTPNLILDERMAYLLRHFCNILRPCISIFERPLTHDGSSTFAEKLPRLALSSRGLLHGMMAVSALHLALLHHTSEVIPLKHFVVASRILNRLLTSPSTRHKLETLSLCLLLAFYSVMLGDHAKWMMHMKGCSAFLMEHDFAATARSIWTLGSATETDYRTPLNKHATNADNPLPDQRPDETFIGKLTGLHVDYANQVQPMTGKGEAQKGAADNDIDDCKTKMDLLFWYLKMDIFQSTLSGDRLLLPYDKWKYFPPRGEIGSVKNLYATMDHLWLVLGRLADFGAKDRVRKQSKIATSGGHWKPDPEHFVQPQRSSELERNTNPVSQTSNAQIPHPPTANESRTRAPKAASNPSRSRRGPPMFYGMMPPPPIPPSMLSEFHIMDTELRRGSTPEMPKASEPEEADVEAQTNDAVMEHNAIAEALQAWKEALNPEFDALQSPPTGANGPFTPTLRYSDPTVACMWALYHSGRILLRRYHPASPPAMMMSAGVNAPFTHEDAQIIGRINAGLLESQAELAGAGSTNPTLVAALQELTFPLMFAGVQFQDPVQRSWTIDNLLDVARDSGWKSAFSVASAMETAWSAQGNYERTLGRRNPHDARRYDVDVSASGDLGVTQEEQHESRFNSHDRRLIDRFSDLRAYWAIGVISTSEDIEKLLGQMKLSHDP</sequence>
<feature type="region of interest" description="Disordered" evidence="3">
    <location>
        <begin position="89"/>
        <end position="118"/>
    </location>
</feature>
<protein>
    <submittedName>
        <fullName evidence="4">Uncharacterized protein</fullName>
    </submittedName>
</protein>
<dbReference type="EMBL" id="JAVRRG010000079">
    <property type="protein sequence ID" value="KAK5089384.1"/>
    <property type="molecule type" value="Genomic_DNA"/>
</dbReference>
<keyword evidence="2" id="KW-0539">Nucleus</keyword>
<reference evidence="4 5" key="1">
    <citation type="submission" date="2023-08" db="EMBL/GenBank/DDBJ databases">
        <title>Black Yeasts Isolated from many extreme environments.</title>
        <authorList>
            <person name="Coleine C."/>
            <person name="Stajich J.E."/>
            <person name="Selbmann L."/>
        </authorList>
    </citation>
    <scope>NUCLEOTIDE SEQUENCE [LARGE SCALE GENOMIC DNA]</scope>
    <source>
        <strain evidence="4 5">CCFEE 5885</strain>
    </source>
</reference>
<name>A0ABR0K7E0_9EURO</name>
<evidence type="ECO:0000313" key="5">
    <source>
        <dbReference type="Proteomes" id="UP001345013"/>
    </source>
</evidence>
<evidence type="ECO:0000313" key="4">
    <source>
        <dbReference type="EMBL" id="KAK5089384.1"/>
    </source>
</evidence>
<feature type="compositionally biased region" description="Basic residues" evidence="3">
    <location>
        <begin position="37"/>
        <end position="53"/>
    </location>
</feature>
<feature type="region of interest" description="Disordered" evidence="3">
    <location>
        <begin position="587"/>
        <end position="656"/>
    </location>
</feature>
<dbReference type="Pfam" id="PF11951">
    <property type="entry name" value="Fungal_trans_2"/>
    <property type="match status" value="1"/>
</dbReference>
<feature type="compositionally biased region" description="Basic and acidic residues" evidence="3">
    <location>
        <begin position="7"/>
        <end position="28"/>
    </location>
</feature>
<comment type="subcellular location">
    <subcellularLocation>
        <location evidence="1">Nucleus</location>
    </subcellularLocation>
</comment>
<dbReference type="PANTHER" id="PTHR37534">
    <property type="entry name" value="TRANSCRIPTIONAL ACTIVATOR PROTEIN UGA3"/>
    <property type="match status" value="1"/>
</dbReference>
<gene>
    <name evidence="4" type="ORF">LTR24_006297</name>
</gene>
<feature type="compositionally biased region" description="Polar residues" evidence="3">
    <location>
        <begin position="616"/>
        <end position="627"/>
    </location>
</feature>
<dbReference type="InterPro" id="IPR021858">
    <property type="entry name" value="Fun_TF"/>
</dbReference>
<accession>A0ABR0K7E0</accession>
<evidence type="ECO:0000256" key="2">
    <source>
        <dbReference type="ARBA" id="ARBA00023242"/>
    </source>
</evidence>
<evidence type="ECO:0000256" key="1">
    <source>
        <dbReference type="ARBA" id="ARBA00004123"/>
    </source>
</evidence>
<keyword evidence="5" id="KW-1185">Reference proteome</keyword>
<dbReference type="PANTHER" id="PTHR37534:SF23">
    <property type="entry name" value="ZN(II)2CYS6 TRANSCRIPTION FACTOR (EUROFUNG)"/>
    <property type="match status" value="1"/>
</dbReference>
<feature type="region of interest" description="Disordered" evidence="3">
    <location>
        <begin position="1"/>
        <end position="75"/>
    </location>
</feature>
<dbReference type="Proteomes" id="UP001345013">
    <property type="component" value="Unassembled WGS sequence"/>
</dbReference>
<proteinExistence type="predicted"/>